<proteinExistence type="predicted"/>
<feature type="region of interest" description="Disordered" evidence="1">
    <location>
        <begin position="700"/>
        <end position="723"/>
    </location>
</feature>
<dbReference type="InterPro" id="IPR017853">
    <property type="entry name" value="GH"/>
</dbReference>
<dbReference type="PANTHER" id="PTHR10357">
    <property type="entry name" value="ALPHA-AMYLASE FAMILY MEMBER"/>
    <property type="match status" value="1"/>
</dbReference>
<dbReference type="Gene3D" id="3.20.20.80">
    <property type="entry name" value="Glycosidases"/>
    <property type="match status" value="2"/>
</dbReference>
<dbReference type="PANTHER" id="PTHR10357:SF209">
    <property type="entry name" value="PERIPLASMIC ALPHA-AMYLASE"/>
    <property type="match status" value="1"/>
</dbReference>
<keyword evidence="4" id="KW-1185">Reference proteome</keyword>
<dbReference type="SUPFAM" id="SSF51445">
    <property type="entry name" value="(Trans)glycosidases"/>
    <property type="match status" value="1"/>
</dbReference>
<evidence type="ECO:0000313" key="4">
    <source>
        <dbReference type="Proteomes" id="UP000011083"/>
    </source>
</evidence>
<dbReference type="EMBL" id="KB008145">
    <property type="protein sequence ID" value="ELR11972.1"/>
    <property type="molecule type" value="Genomic_DNA"/>
</dbReference>
<protein>
    <submittedName>
        <fullName evidence="3">Alpha amylase, catalytic subfamily protein</fullName>
    </submittedName>
</protein>
<dbReference type="KEGG" id="acan:ACA1_400390"/>
<reference evidence="3 4" key="1">
    <citation type="journal article" date="2013" name="Genome Biol.">
        <title>Genome of Acanthamoeba castellanii highlights extensive lateral gene transfer and early evolution of tyrosine kinase signaling.</title>
        <authorList>
            <person name="Clarke M."/>
            <person name="Lohan A.J."/>
            <person name="Liu B."/>
            <person name="Lagkouvardos I."/>
            <person name="Roy S."/>
            <person name="Zafar N."/>
            <person name="Bertelli C."/>
            <person name="Schilde C."/>
            <person name="Kianianmomeni A."/>
            <person name="Burglin T.R."/>
            <person name="Frech C."/>
            <person name="Turcotte B."/>
            <person name="Kopec K.O."/>
            <person name="Synnott J.M."/>
            <person name="Choo C."/>
            <person name="Paponov I."/>
            <person name="Finkler A."/>
            <person name="Soon Heng Tan C."/>
            <person name="Hutchins A.P."/>
            <person name="Weinmeier T."/>
            <person name="Rattei T."/>
            <person name="Chu J.S."/>
            <person name="Gimenez G."/>
            <person name="Irimia M."/>
            <person name="Rigden D.J."/>
            <person name="Fitzpatrick D.A."/>
            <person name="Lorenzo-Morales J."/>
            <person name="Bateman A."/>
            <person name="Chiu C.H."/>
            <person name="Tang P."/>
            <person name="Hegemann P."/>
            <person name="Fromm H."/>
            <person name="Raoult D."/>
            <person name="Greub G."/>
            <person name="Miranda-Saavedra D."/>
            <person name="Chen N."/>
            <person name="Nash P."/>
            <person name="Ginger M.L."/>
            <person name="Horn M."/>
            <person name="Schaap P."/>
            <person name="Caler L."/>
            <person name="Loftus B."/>
        </authorList>
    </citation>
    <scope>NUCLEOTIDE SEQUENCE [LARGE SCALE GENOMIC DNA]</scope>
    <source>
        <strain evidence="3 4">Neff</strain>
    </source>
</reference>
<dbReference type="InterPro" id="IPR006047">
    <property type="entry name" value="GH13_cat_dom"/>
</dbReference>
<evidence type="ECO:0000313" key="3">
    <source>
        <dbReference type="EMBL" id="ELR11972.1"/>
    </source>
</evidence>
<gene>
    <name evidence="3" type="ORF">ACA1_400390</name>
</gene>
<dbReference type="AlphaFoldDB" id="L8GG41"/>
<feature type="domain" description="Glycosyl hydrolase family 13 catalytic" evidence="2">
    <location>
        <begin position="49"/>
        <end position="466"/>
    </location>
</feature>
<dbReference type="Pfam" id="PF00128">
    <property type="entry name" value="Alpha-amylase"/>
    <property type="match status" value="1"/>
</dbReference>
<sequence>MQAEQPQAASGRVLPPVPTSLEDLDLEALLPEGGAHPSPRRWNDQVCYFLLPDRFSDGKESERALYKPERAAEFALPEGEKEAWATSAMQWQGGNLRGIMSQLPYIKGLGITTIWLGPIYKQRIDEPTYAIQNFLEVDPHLGTREDLIELVKLAHSMGMYVLLDVIFNHTGDNFFYKHEGKMVSTMPYRDHHKHPFGAWKDEHGKPCEKIQSLEDGVWPKEFQDPEWYFRAGTIADWDKHPEFVRGDFMTLKSLNLDRGDTLSALVQVYRYWIALTDCDGFRLDTVKHVPLAAAQRFCQGIHEFAHSIGKDKFLMVGEVSGPAPMRLRFLGGGLPFTHNLDAVLDIGEQSKRLCNMYTLSDQCDLQLVFQAKDALENLREAGFLHFIVLDDHDMIWQYDEKARVGHINDGPLREKRVANLTNVQLTLPGIPCIYYGTELALNGHGNHDKYLRENLFGGDFGAFATRGCHFFDRQHPPTCASPPSAIYALARYLPAYALDKVGLTLRHGRMYLRDVCPIAFTTRAQRDESDRVEREKLKKNLKKQGSHDAVDTLLRQASLSRAHSIESIASDTLKNLKKNNNRNTKTLRRRLLRANTNIDLRLTEEEVMADEHARWWRESRRGEVLAWSRIHYNCEVLVVLNTHPTEERRALVTIDRRLQERKLEAKLRHHENAQATMSILYHSQWSDATLEAVLASPTSSLYSSSGGAPATTTAEEGSATEDKERIIRQLQRSVPVQQQKDGRFFVSISLPAAAMAILH</sequence>
<dbReference type="GeneID" id="14912387"/>
<organism evidence="3 4">
    <name type="scientific">Acanthamoeba castellanii (strain ATCC 30010 / Neff)</name>
    <dbReference type="NCBI Taxonomy" id="1257118"/>
    <lineage>
        <taxon>Eukaryota</taxon>
        <taxon>Amoebozoa</taxon>
        <taxon>Discosea</taxon>
        <taxon>Longamoebia</taxon>
        <taxon>Centramoebida</taxon>
        <taxon>Acanthamoebidae</taxon>
        <taxon>Acanthamoeba</taxon>
    </lineage>
</organism>
<dbReference type="STRING" id="1257118.L8GG41"/>
<evidence type="ECO:0000259" key="2">
    <source>
        <dbReference type="SMART" id="SM00642"/>
    </source>
</evidence>
<dbReference type="GO" id="GO:0005975">
    <property type="term" value="P:carbohydrate metabolic process"/>
    <property type="evidence" value="ECO:0007669"/>
    <property type="project" value="InterPro"/>
</dbReference>
<dbReference type="SMART" id="SM00642">
    <property type="entry name" value="Aamy"/>
    <property type="match status" value="1"/>
</dbReference>
<dbReference type="RefSeq" id="XP_004333985.1">
    <property type="nucleotide sequence ID" value="XM_004333937.1"/>
</dbReference>
<dbReference type="OrthoDB" id="1740265at2759"/>
<dbReference type="Proteomes" id="UP000011083">
    <property type="component" value="Unassembled WGS sequence"/>
</dbReference>
<evidence type="ECO:0000256" key="1">
    <source>
        <dbReference type="SAM" id="MobiDB-lite"/>
    </source>
</evidence>
<name>L8GG41_ACACF</name>
<dbReference type="VEuPathDB" id="AmoebaDB:ACA1_400390"/>
<accession>L8GG41</accession>
<feature type="compositionally biased region" description="Low complexity" evidence="1">
    <location>
        <begin position="700"/>
        <end position="717"/>
    </location>
</feature>